<protein>
    <recommendedName>
        <fullName evidence="2">YDG domain-containing protein</fullName>
    </recommendedName>
</protein>
<proteinExistence type="predicted"/>
<reference evidence="1" key="1">
    <citation type="journal article" date="2014" name="Front. Microbiol.">
        <title>High frequency of phylogenetically diverse reductive dehalogenase-homologous genes in deep subseafloor sedimentary metagenomes.</title>
        <authorList>
            <person name="Kawai M."/>
            <person name="Futagami T."/>
            <person name="Toyoda A."/>
            <person name="Takaki Y."/>
            <person name="Nishi S."/>
            <person name="Hori S."/>
            <person name="Arai W."/>
            <person name="Tsubouchi T."/>
            <person name="Morono Y."/>
            <person name="Uchiyama I."/>
            <person name="Ito T."/>
            <person name="Fujiyama A."/>
            <person name="Inagaki F."/>
            <person name="Takami H."/>
        </authorList>
    </citation>
    <scope>NUCLEOTIDE SEQUENCE</scope>
    <source>
        <strain evidence="1">Expedition CK06-06</strain>
    </source>
</reference>
<feature type="non-terminal residue" evidence="1">
    <location>
        <position position="192"/>
    </location>
</feature>
<dbReference type="InterPro" id="IPR036987">
    <property type="entry name" value="SRA-YDG_sf"/>
</dbReference>
<gene>
    <name evidence="1" type="ORF">S01H1_12929</name>
</gene>
<dbReference type="AlphaFoldDB" id="X0S725"/>
<comment type="caution">
    <text evidence="1">The sequence shown here is derived from an EMBL/GenBank/DDBJ whole genome shotgun (WGS) entry which is preliminary data.</text>
</comment>
<name>X0S725_9ZZZZ</name>
<sequence>MIKQGDVIPYIDMCKEEGVNLQRGMNFRLKGGFTVILMSIRPGAPYADRIEEEGKILIYEGHDIPSRKGDPNPKMVDQPKKNLSGNLTQNGLFYKAAKKYKIDKKNVEPEFVKVYEKIRSGIWVYNGIFKLVDAWQERINTRKVFKFKLELLDDEANTINGGQYVMEHNRIIPTAVKLEVWKRDKGRCVKCG</sequence>
<accession>X0S725</accession>
<evidence type="ECO:0000313" key="1">
    <source>
        <dbReference type="EMBL" id="GAF71742.1"/>
    </source>
</evidence>
<dbReference type="Gene3D" id="2.30.280.10">
    <property type="entry name" value="SRA-YDG"/>
    <property type="match status" value="1"/>
</dbReference>
<organism evidence="1">
    <name type="scientific">marine sediment metagenome</name>
    <dbReference type="NCBI Taxonomy" id="412755"/>
    <lineage>
        <taxon>unclassified sequences</taxon>
        <taxon>metagenomes</taxon>
        <taxon>ecological metagenomes</taxon>
    </lineage>
</organism>
<evidence type="ECO:0008006" key="2">
    <source>
        <dbReference type="Google" id="ProtNLM"/>
    </source>
</evidence>
<dbReference type="EMBL" id="BARS01006651">
    <property type="protein sequence ID" value="GAF71742.1"/>
    <property type="molecule type" value="Genomic_DNA"/>
</dbReference>